<gene>
    <name evidence="2" type="ordered locus">Celgi_3123</name>
</gene>
<proteinExistence type="predicted"/>
<protein>
    <submittedName>
        <fullName evidence="2">Uncharacterized protein</fullName>
    </submittedName>
</protein>
<dbReference type="KEGG" id="cga:Celgi_3123"/>
<dbReference type="Proteomes" id="UP000000485">
    <property type="component" value="Chromosome"/>
</dbReference>
<keyword evidence="3" id="KW-1185">Reference proteome</keyword>
<evidence type="ECO:0000256" key="1">
    <source>
        <dbReference type="SAM" id="MobiDB-lite"/>
    </source>
</evidence>
<sequence>MDQTGFPLEPSQSPSLSPASSPLARAQAWAVLAASRSVLDRIPSQREPAAA</sequence>
<organism evidence="2 3">
    <name type="scientific">Cellulomonas gilvus (strain ATCC 13127 / NRRL B-14078)</name>
    <name type="common">Cellvibrio gilvus</name>
    <dbReference type="NCBI Taxonomy" id="593907"/>
    <lineage>
        <taxon>Bacteria</taxon>
        <taxon>Bacillati</taxon>
        <taxon>Actinomycetota</taxon>
        <taxon>Actinomycetes</taxon>
        <taxon>Micrococcales</taxon>
        <taxon>Cellulomonadaceae</taxon>
        <taxon>Cellulomonas</taxon>
    </lineage>
</organism>
<name>F8A7T1_CELGA</name>
<dbReference type="EMBL" id="CP002665">
    <property type="protein sequence ID" value="AEI13614.1"/>
    <property type="molecule type" value="Genomic_DNA"/>
</dbReference>
<evidence type="ECO:0000313" key="3">
    <source>
        <dbReference type="Proteomes" id="UP000000485"/>
    </source>
</evidence>
<dbReference type="AlphaFoldDB" id="F8A7T1"/>
<feature type="region of interest" description="Disordered" evidence="1">
    <location>
        <begin position="1"/>
        <end position="20"/>
    </location>
</feature>
<feature type="compositionally biased region" description="Low complexity" evidence="1">
    <location>
        <begin position="10"/>
        <end position="20"/>
    </location>
</feature>
<dbReference type="RefSeq" id="WP_013885131.1">
    <property type="nucleotide sequence ID" value="NC_015671.1"/>
</dbReference>
<dbReference type="HOGENOM" id="CLU_3096987_0_0_11"/>
<accession>F8A7T1</accession>
<reference evidence="3" key="1">
    <citation type="submission" date="2011-04" db="EMBL/GenBank/DDBJ databases">
        <title>Complete sequence of Cellvibrio gilvus ATCC 13127.</title>
        <authorList>
            <person name="Lucas S."/>
            <person name="Han J."/>
            <person name="Lapidus A."/>
            <person name="Cheng J.-F."/>
            <person name="Goodwin L."/>
            <person name="Pitluck S."/>
            <person name="Peters L."/>
            <person name="Munk A."/>
            <person name="Detter J.C."/>
            <person name="Han C."/>
            <person name="Tapia R."/>
            <person name="Land M."/>
            <person name="Hauser L."/>
            <person name="Kyrpides N."/>
            <person name="Ivanova N."/>
            <person name="Ovchinnikova G."/>
            <person name="Pagani I."/>
            <person name="Mead D."/>
            <person name="Brumm P."/>
            <person name="Woyke T."/>
        </authorList>
    </citation>
    <scope>NUCLEOTIDE SEQUENCE [LARGE SCALE GENOMIC DNA]</scope>
    <source>
        <strain evidence="3">ATCC 13127 / NRRL B-14078</strain>
    </source>
</reference>
<evidence type="ECO:0000313" key="2">
    <source>
        <dbReference type="EMBL" id="AEI13614.1"/>
    </source>
</evidence>